<protein>
    <submittedName>
        <fullName evidence="2">Alpha/Beta hydrolase protein</fullName>
    </submittedName>
</protein>
<dbReference type="OrthoDB" id="408373at2759"/>
<gene>
    <name evidence="2" type="ORF">F5X68DRAFT_227667</name>
</gene>
<keyword evidence="3" id="KW-1185">Reference proteome</keyword>
<dbReference type="PANTHER" id="PTHR43433">
    <property type="entry name" value="HYDROLASE, ALPHA/BETA FOLD FAMILY PROTEIN"/>
    <property type="match status" value="1"/>
</dbReference>
<organism evidence="2 3">
    <name type="scientific">Plectosphaerella plurivora</name>
    <dbReference type="NCBI Taxonomy" id="936078"/>
    <lineage>
        <taxon>Eukaryota</taxon>
        <taxon>Fungi</taxon>
        <taxon>Dikarya</taxon>
        <taxon>Ascomycota</taxon>
        <taxon>Pezizomycotina</taxon>
        <taxon>Sordariomycetes</taxon>
        <taxon>Hypocreomycetidae</taxon>
        <taxon>Glomerellales</taxon>
        <taxon>Plectosphaerellaceae</taxon>
        <taxon>Plectosphaerella</taxon>
    </lineage>
</organism>
<dbReference type="InterPro" id="IPR050471">
    <property type="entry name" value="AB_hydrolase"/>
</dbReference>
<sequence>MPHYKSPVDGTTLFYRSYGPESRPHPFEGKKPSIAAQKVTLVFLHQWPLSSRMYDSIILSLCETHRFRIVAPDRRGFGKSEWNKTYSEGGTGYKELGQDVTGLLEHLQIGPFVFVAASMGTGEALSAYSSSTYVQENCRGMIWISTCLPYPVASPENPKALPRAAWDGTLKTVREDRFNFLANGFKGPFGIGTRGTYSEKELSFYEKIFFEADPVAVERCLQIFSTENLTEEVKKFGQTFDKPFLLIHGEHDGGVAVDAGSGLVQKLVPQAELKVYEGGGHVLVLGYTDRLRDDILAFIGRLGL</sequence>
<dbReference type="PANTHER" id="PTHR43433:SF5">
    <property type="entry name" value="AB HYDROLASE-1 DOMAIN-CONTAINING PROTEIN"/>
    <property type="match status" value="1"/>
</dbReference>
<proteinExistence type="predicted"/>
<name>A0A9P8VLH7_9PEZI</name>
<dbReference type="InterPro" id="IPR000073">
    <property type="entry name" value="AB_hydrolase_1"/>
</dbReference>
<reference evidence="2" key="1">
    <citation type="journal article" date="2021" name="Nat. Commun.">
        <title>Genetic determinants of endophytism in the Arabidopsis root mycobiome.</title>
        <authorList>
            <person name="Mesny F."/>
            <person name="Miyauchi S."/>
            <person name="Thiergart T."/>
            <person name="Pickel B."/>
            <person name="Atanasova L."/>
            <person name="Karlsson M."/>
            <person name="Huettel B."/>
            <person name="Barry K.W."/>
            <person name="Haridas S."/>
            <person name="Chen C."/>
            <person name="Bauer D."/>
            <person name="Andreopoulos W."/>
            <person name="Pangilinan J."/>
            <person name="LaButti K."/>
            <person name="Riley R."/>
            <person name="Lipzen A."/>
            <person name="Clum A."/>
            <person name="Drula E."/>
            <person name="Henrissat B."/>
            <person name="Kohler A."/>
            <person name="Grigoriev I.V."/>
            <person name="Martin F.M."/>
            <person name="Hacquard S."/>
        </authorList>
    </citation>
    <scope>NUCLEOTIDE SEQUENCE</scope>
    <source>
        <strain evidence="2">MPI-SDFR-AT-0117</strain>
    </source>
</reference>
<dbReference type="PRINTS" id="PR00111">
    <property type="entry name" value="ABHYDROLASE"/>
</dbReference>
<dbReference type="GO" id="GO:0016787">
    <property type="term" value="F:hydrolase activity"/>
    <property type="evidence" value="ECO:0007669"/>
    <property type="project" value="UniProtKB-KW"/>
</dbReference>
<accession>A0A9P8VLH7</accession>
<evidence type="ECO:0000313" key="3">
    <source>
        <dbReference type="Proteomes" id="UP000770015"/>
    </source>
</evidence>
<evidence type="ECO:0000259" key="1">
    <source>
        <dbReference type="Pfam" id="PF00561"/>
    </source>
</evidence>
<dbReference type="AlphaFoldDB" id="A0A9P8VLH7"/>
<keyword evidence="2" id="KW-0378">Hydrolase</keyword>
<feature type="domain" description="AB hydrolase-1" evidence="1">
    <location>
        <begin position="40"/>
        <end position="284"/>
    </location>
</feature>
<dbReference type="Gene3D" id="3.40.50.1820">
    <property type="entry name" value="alpha/beta hydrolase"/>
    <property type="match status" value="1"/>
</dbReference>
<dbReference type="InterPro" id="IPR029058">
    <property type="entry name" value="AB_hydrolase_fold"/>
</dbReference>
<dbReference type="SUPFAM" id="SSF53474">
    <property type="entry name" value="alpha/beta-Hydrolases"/>
    <property type="match status" value="1"/>
</dbReference>
<dbReference type="EMBL" id="JAGSXJ010000002">
    <property type="protein sequence ID" value="KAH6695697.1"/>
    <property type="molecule type" value="Genomic_DNA"/>
</dbReference>
<evidence type="ECO:0000313" key="2">
    <source>
        <dbReference type="EMBL" id="KAH6695697.1"/>
    </source>
</evidence>
<comment type="caution">
    <text evidence="2">The sequence shown here is derived from an EMBL/GenBank/DDBJ whole genome shotgun (WGS) entry which is preliminary data.</text>
</comment>
<dbReference type="Pfam" id="PF00561">
    <property type="entry name" value="Abhydrolase_1"/>
    <property type="match status" value="1"/>
</dbReference>
<dbReference type="Proteomes" id="UP000770015">
    <property type="component" value="Unassembled WGS sequence"/>
</dbReference>